<dbReference type="InterPro" id="IPR021145">
    <property type="entry name" value="Portal_protein_SPP1_Gp6-like"/>
</dbReference>
<dbReference type="KEGG" id="lack:FLP15_03085"/>
<sequence length="477" mass="55321">MLLSENINELAGEIKKAISMDLLDVRKSRAKEGVRYYNHQHDILKQRIFYVDDNKQLHEDTYASNARIVHSFLTELIDQKVQLMLSNPVTYNCDDELLYERLGEYYNSKFQTFLQDLVEEGSQKGYEYVYARTTAADKLAFQLADSLQVLPIFDEDNQLVRILYYHSNMIRKDGKKVWLRHAELYDNEKVWYFIATDDGAYQLDQSKLVNPAPHVIAKLDNEGDELLGRSYGTIPFFRYQNNRREKTDLEPIKSLIDDYDLMDAFLSNNLQDLTDAFYVVKGFDGNIDDLNFNIRAKKRISIPDSNGDLEMKTVEIPVEGRKTKLQLDRENIYKFGFGFDSAQIGDGNITNVVILGRYTLLNMKANKTETRLREALEWMNQMVIDDINRRFNTSYHPEEVSFEFTREMLINKADNAQVAKTEAETNQIIIQTLLAAAPLLPSDEVLKQLCDMYDLDFDDIQAKIDFQDYDTSDGAEA</sequence>
<evidence type="ECO:0000313" key="1">
    <source>
        <dbReference type="EMBL" id="QDK70335.1"/>
    </source>
</evidence>
<dbReference type="Proteomes" id="UP000315128">
    <property type="component" value="Chromosome"/>
</dbReference>
<dbReference type="EMBL" id="CP041356">
    <property type="protein sequence ID" value="QDK70335.1"/>
    <property type="molecule type" value="Genomic_DNA"/>
</dbReference>
<dbReference type="Pfam" id="PF05133">
    <property type="entry name" value="SPP1_portal"/>
    <property type="match status" value="1"/>
</dbReference>
<dbReference type="RefSeq" id="WP_142765950.1">
    <property type="nucleotide sequence ID" value="NZ_CP041356.1"/>
</dbReference>
<name>A0A514Z6U8_9LACT</name>
<reference evidence="1 2" key="1">
    <citation type="submission" date="2019-07" db="EMBL/GenBank/DDBJ databases">
        <title>Genome sequencing of KACC 19320.</title>
        <authorList>
            <person name="Heo J."/>
            <person name="Kim S.-J."/>
            <person name="Kim J.-S."/>
            <person name="Hong S.-B."/>
            <person name="Kwon S.-W."/>
        </authorList>
    </citation>
    <scope>NUCLEOTIDE SEQUENCE [LARGE SCALE GENOMIC DNA]</scope>
    <source>
        <strain evidence="1 2">KACC 19320</strain>
    </source>
</reference>
<organism evidence="1 2">
    <name type="scientific">Lactococcus protaetiae</name>
    <dbReference type="NCBI Taxonomy" id="2592653"/>
    <lineage>
        <taxon>Bacteria</taxon>
        <taxon>Bacillati</taxon>
        <taxon>Bacillota</taxon>
        <taxon>Bacilli</taxon>
        <taxon>Lactobacillales</taxon>
        <taxon>Streptococcaceae</taxon>
        <taxon>Lactococcus</taxon>
    </lineage>
</organism>
<dbReference type="OrthoDB" id="1697867at2"/>
<evidence type="ECO:0000313" key="2">
    <source>
        <dbReference type="Proteomes" id="UP000315128"/>
    </source>
</evidence>
<gene>
    <name evidence="1" type="ORF">FLP15_03085</name>
</gene>
<accession>A0A514Z6U8</accession>
<keyword evidence="2" id="KW-1185">Reference proteome</keyword>
<protein>
    <submittedName>
        <fullName evidence="1">Phage portal protein</fullName>
    </submittedName>
</protein>
<dbReference type="AlphaFoldDB" id="A0A514Z6U8"/>
<proteinExistence type="predicted"/>